<accession>F6ER82</accession>
<evidence type="ECO:0000259" key="15">
    <source>
        <dbReference type="PROSITE" id="PS51068"/>
    </source>
</evidence>
<organism evidence="16 17">
    <name type="scientific">Hoyosella subflava (strain DSM 45089 / JCM 17490 / NBRC 109087 / DQS3-9A1)</name>
    <name type="common">Amycolicicoccus subflavus</name>
    <dbReference type="NCBI Taxonomy" id="443218"/>
    <lineage>
        <taxon>Bacteria</taxon>
        <taxon>Bacillati</taxon>
        <taxon>Actinomycetota</taxon>
        <taxon>Actinomycetes</taxon>
        <taxon>Mycobacteriales</taxon>
        <taxon>Hoyosellaceae</taxon>
        <taxon>Hoyosella</taxon>
    </lineage>
</organism>
<dbReference type="EC" id="4.2.99.18" evidence="2"/>
<dbReference type="GO" id="GO:0006284">
    <property type="term" value="P:base-excision repair"/>
    <property type="evidence" value="ECO:0007669"/>
    <property type="project" value="InterPro"/>
</dbReference>
<dbReference type="GO" id="GO:0000703">
    <property type="term" value="F:oxidized pyrimidine nucleobase lesion DNA N-glycosylase activity"/>
    <property type="evidence" value="ECO:0007669"/>
    <property type="project" value="TreeGrafter"/>
</dbReference>
<keyword evidence="17" id="KW-1185">Reference proteome</keyword>
<dbReference type="OrthoDB" id="9800855at2"/>
<dbReference type="InterPro" id="IPR035937">
    <property type="entry name" value="FPG_N"/>
</dbReference>
<keyword evidence="7" id="KW-0862">Zinc</keyword>
<proteinExistence type="inferred from homology"/>
<keyword evidence="8" id="KW-0238">DNA-binding</keyword>
<dbReference type="AlphaFoldDB" id="F6ER82"/>
<dbReference type="GO" id="GO:0008270">
    <property type="term" value="F:zinc ion binding"/>
    <property type="evidence" value="ECO:0007669"/>
    <property type="project" value="UniProtKB-KW"/>
</dbReference>
<keyword evidence="11" id="KW-0511">Multifunctional enzyme</keyword>
<dbReference type="InterPro" id="IPR000214">
    <property type="entry name" value="Znf_DNA_glyclase/AP_lyase"/>
</dbReference>
<dbReference type="Gene3D" id="3.20.190.10">
    <property type="entry name" value="MutM-like, N-terminal"/>
    <property type="match status" value="1"/>
</dbReference>
<dbReference type="HOGENOM" id="CLU_038423_2_0_11"/>
<dbReference type="GO" id="GO:0140078">
    <property type="term" value="F:class I DNA-(apurinic or apyrimidinic site) endonuclease activity"/>
    <property type="evidence" value="ECO:0007669"/>
    <property type="project" value="UniProtKB-EC"/>
</dbReference>
<evidence type="ECO:0000256" key="3">
    <source>
        <dbReference type="ARBA" id="ARBA00022723"/>
    </source>
</evidence>
<keyword evidence="5 13" id="KW-0863">Zinc-finger</keyword>
<evidence type="ECO:0000256" key="6">
    <source>
        <dbReference type="ARBA" id="ARBA00022801"/>
    </source>
</evidence>
<dbReference type="KEGG" id="asd:AS9A_3520"/>
<protein>
    <recommendedName>
        <fullName evidence="2">DNA-(apurinic or apyrimidinic site) lyase</fullName>
        <ecNumber evidence="2">4.2.99.18</ecNumber>
    </recommendedName>
</protein>
<feature type="domain" description="Formamidopyrimidine-DNA glycosylase catalytic" evidence="15">
    <location>
        <begin position="2"/>
        <end position="159"/>
    </location>
</feature>
<dbReference type="Gene3D" id="1.10.8.50">
    <property type="match status" value="1"/>
</dbReference>
<evidence type="ECO:0000256" key="5">
    <source>
        <dbReference type="ARBA" id="ARBA00022771"/>
    </source>
</evidence>
<evidence type="ECO:0000313" key="16">
    <source>
        <dbReference type="EMBL" id="AEF41960.1"/>
    </source>
</evidence>
<keyword evidence="6" id="KW-0378">Hydrolase</keyword>
<reference evidence="16 17" key="1">
    <citation type="journal article" date="2011" name="J. Bacteriol.">
        <title>Complete genome sequence of Amycolicicoccus subflavus DQS3-9A1T, an actinomycete isolated from crude oil-polluted soil.</title>
        <authorList>
            <person name="Cai M."/>
            <person name="Chen W.M."/>
            <person name="Nie Y."/>
            <person name="Chi C.Q."/>
            <person name="Wang Y.N."/>
            <person name="Tang Y.Q."/>
            <person name="Li G.Y."/>
            <person name="Wu X.L."/>
        </authorList>
    </citation>
    <scope>NUCLEOTIDE SEQUENCE [LARGE SCALE GENOMIC DNA]</scope>
    <source>
        <strain evidence="17">DSM 45089 / DQS3-9A1</strain>
    </source>
</reference>
<feature type="domain" description="FPG-type" evidence="14">
    <location>
        <begin position="220"/>
        <end position="267"/>
    </location>
</feature>
<evidence type="ECO:0000256" key="1">
    <source>
        <dbReference type="ARBA" id="ARBA00009409"/>
    </source>
</evidence>
<keyword evidence="12" id="KW-0326">Glycosidase</keyword>
<dbReference type="SUPFAM" id="SSF57716">
    <property type="entry name" value="Glucocorticoid receptor-like (DNA-binding domain)"/>
    <property type="match status" value="1"/>
</dbReference>
<gene>
    <name evidence="16" type="ordered locus">AS9A_3520</name>
</gene>
<dbReference type="PANTHER" id="PTHR42697">
    <property type="entry name" value="ENDONUCLEASE 8"/>
    <property type="match status" value="1"/>
</dbReference>
<keyword evidence="9" id="KW-0234">DNA repair</keyword>
<dbReference type="RefSeq" id="WP_013808309.1">
    <property type="nucleotide sequence ID" value="NC_015564.1"/>
</dbReference>
<evidence type="ECO:0000256" key="7">
    <source>
        <dbReference type="ARBA" id="ARBA00022833"/>
    </source>
</evidence>
<evidence type="ECO:0000256" key="9">
    <source>
        <dbReference type="ARBA" id="ARBA00023204"/>
    </source>
</evidence>
<dbReference type="GO" id="GO:0003684">
    <property type="term" value="F:damaged DNA binding"/>
    <property type="evidence" value="ECO:0007669"/>
    <property type="project" value="InterPro"/>
</dbReference>
<dbReference type="Pfam" id="PF06831">
    <property type="entry name" value="H2TH"/>
    <property type="match status" value="1"/>
</dbReference>
<evidence type="ECO:0000313" key="17">
    <source>
        <dbReference type="Proteomes" id="UP000009235"/>
    </source>
</evidence>
<dbReference type="PANTHER" id="PTHR42697:SF1">
    <property type="entry name" value="ENDONUCLEASE 8"/>
    <property type="match status" value="1"/>
</dbReference>
<evidence type="ECO:0000256" key="11">
    <source>
        <dbReference type="ARBA" id="ARBA00023268"/>
    </source>
</evidence>
<dbReference type="Proteomes" id="UP000009235">
    <property type="component" value="Chromosome"/>
</dbReference>
<comment type="similarity">
    <text evidence="1">Belongs to the FPG family.</text>
</comment>
<evidence type="ECO:0000256" key="13">
    <source>
        <dbReference type="PROSITE-ProRule" id="PRU00391"/>
    </source>
</evidence>
<name>F6ER82_HOYSD</name>
<dbReference type="Pfam" id="PF01149">
    <property type="entry name" value="Fapy_DNA_glyco"/>
    <property type="match status" value="1"/>
</dbReference>
<dbReference type="SMART" id="SM01232">
    <property type="entry name" value="H2TH"/>
    <property type="match status" value="1"/>
</dbReference>
<evidence type="ECO:0000256" key="8">
    <source>
        <dbReference type="ARBA" id="ARBA00023125"/>
    </source>
</evidence>
<evidence type="ECO:0000259" key="14">
    <source>
        <dbReference type="PROSITE" id="PS51066"/>
    </source>
</evidence>
<evidence type="ECO:0000256" key="2">
    <source>
        <dbReference type="ARBA" id="ARBA00012720"/>
    </source>
</evidence>
<keyword evidence="4" id="KW-0227">DNA damage</keyword>
<keyword evidence="10" id="KW-0456">Lyase</keyword>
<evidence type="ECO:0000256" key="10">
    <source>
        <dbReference type="ARBA" id="ARBA00023239"/>
    </source>
</evidence>
<dbReference type="InterPro" id="IPR044090">
    <property type="entry name" value="Nei2_N"/>
</dbReference>
<dbReference type="InterPro" id="IPR012319">
    <property type="entry name" value="FPG_cat"/>
</dbReference>
<dbReference type="eggNOG" id="COG0266">
    <property type="taxonomic scope" value="Bacteria"/>
</dbReference>
<dbReference type="PROSITE" id="PS51066">
    <property type="entry name" value="ZF_FPG_2"/>
    <property type="match status" value="1"/>
</dbReference>
<dbReference type="STRING" id="443218.AS9A_3520"/>
<evidence type="ECO:0000256" key="12">
    <source>
        <dbReference type="ARBA" id="ARBA00023295"/>
    </source>
</evidence>
<sequence length="270" mass="30254">MPEGDTVYRAATNLRAALDQKVLTRTQFRVDKYANLNFAGLRISRVWPHGKHLFIQAGDHVIHSHLKMEGAWHTYKPGEKWRKPGWQARVVLEADGSQAVGFSLGILSVLSAAEAPSVTAHLGPDLLSDNWDAATARDRIGSAPERAIGMALLDQRNLAGIGNVYRSELCFLRGLDPLTPTSEVADLDGLLDLSRRMLWANKDRTQRCTTGNLRRGQELWVYGRERNPCRRCGTLIERRIISESGYQSISVPNADERLVYVCPRCQHVRS</sequence>
<dbReference type="EMBL" id="CP002786">
    <property type="protein sequence ID" value="AEF41960.1"/>
    <property type="molecule type" value="Genomic_DNA"/>
</dbReference>
<dbReference type="InterPro" id="IPR010979">
    <property type="entry name" value="Ribosomal_uS13-like_H2TH"/>
</dbReference>
<dbReference type="SUPFAM" id="SSF81624">
    <property type="entry name" value="N-terminal domain of MutM-like DNA repair proteins"/>
    <property type="match status" value="1"/>
</dbReference>
<dbReference type="CDD" id="cd08971">
    <property type="entry name" value="AcNei2_N"/>
    <property type="match status" value="1"/>
</dbReference>
<keyword evidence="3" id="KW-0479">Metal-binding</keyword>
<dbReference type="SUPFAM" id="SSF46946">
    <property type="entry name" value="S13-like H2TH domain"/>
    <property type="match status" value="1"/>
</dbReference>
<dbReference type="PROSITE" id="PS51068">
    <property type="entry name" value="FPG_CAT"/>
    <property type="match status" value="1"/>
</dbReference>
<dbReference type="InterPro" id="IPR015886">
    <property type="entry name" value="H2TH_FPG"/>
</dbReference>
<dbReference type="SMART" id="SM00898">
    <property type="entry name" value="Fapy_DNA_glyco"/>
    <property type="match status" value="1"/>
</dbReference>
<evidence type="ECO:0000256" key="4">
    <source>
        <dbReference type="ARBA" id="ARBA00022763"/>
    </source>
</evidence>